<dbReference type="SMART" id="SM00871">
    <property type="entry name" value="AraC_E_bind"/>
    <property type="match status" value="1"/>
</dbReference>
<gene>
    <name evidence="6" type="ORF">ADS79_02100</name>
    <name evidence="5" type="ORF">BRE01_15770</name>
</gene>
<dbReference type="InterPro" id="IPR029441">
    <property type="entry name" value="Cass2"/>
</dbReference>
<dbReference type="Gene3D" id="1.10.10.60">
    <property type="entry name" value="Homeodomain-like"/>
    <property type="match status" value="2"/>
</dbReference>
<dbReference type="OrthoDB" id="5337216at2"/>
<dbReference type="AlphaFoldDB" id="A0A0K9Z0I5"/>
<reference evidence="6" key="2">
    <citation type="submission" date="2015-07" db="EMBL/GenBank/DDBJ databases">
        <title>MeaNS - Measles Nucleotide Surveillance Program.</title>
        <authorList>
            <person name="Tran T."/>
            <person name="Druce J."/>
        </authorList>
    </citation>
    <scope>NUCLEOTIDE SEQUENCE</scope>
    <source>
        <strain evidence="6">DSM 9887</strain>
    </source>
</reference>
<evidence type="ECO:0000259" key="4">
    <source>
        <dbReference type="PROSITE" id="PS01124"/>
    </source>
</evidence>
<dbReference type="InterPro" id="IPR009057">
    <property type="entry name" value="Homeodomain-like_sf"/>
</dbReference>
<keyword evidence="1" id="KW-0805">Transcription regulation</keyword>
<dbReference type="InterPro" id="IPR020449">
    <property type="entry name" value="Tscrpt_reg_AraC-type_HTH"/>
</dbReference>
<dbReference type="STRING" id="54915.ADS79_02100"/>
<dbReference type="Gene3D" id="3.20.80.10">
    <property type="entry name" value="Regulatory factor, effector binding domain"/>
    <property type="match status" value="1"/>
</dbReference>
<evidence type="ECO:0000313" key="8">
    <source>
        <dbReference type="Proteomes" id="UP000319578"/>
    </source>
</evidence>
<dbReference type="InterPro" id="IPR018060">
    <property type="entry name" value="HTH_AraC"/>
</dbReference>
<dbReference type="InterPro" id="IPR011256">
    <property type="entry name" value="Reg_factor_effector_dom_sf"/>
</dbReference>
<dbReference type="Proteomes" id="UP000319578">
    <property type="component" value="Unassembled WGS sequence"/>
</dbReference>
<dbReference type="PROSITE" id="PS00041">
    <property type="entry name" value="HTH_ARAC_FAMILY_1"/>
    <property type="match status" value="1"/>
</dbReference>
<dbReference type="EMBL" id="BJON01000006">
    <property type="protein sequence ID" value="GED67875.1"/>
    <property type="molecule type" value="Genomic_DNA"/>
</dbReference>
<feature type="domain" description="HTH araC/xylS-type" evidence="4">
    <location>
        <begin position="8"/>
        <end position="106"/>
    </location>
</feature>
<dbReference type="SMART" id="SM00342">
    <property type="entry name" value="HTH_ARAC"/>
    <property type="match status" value="1"/>
</dbReference>
<accession>A0A0K9Z0I5</accession>
<keyword evidence="8" id="KW-1185">Reference proteome</keyword>
<dbReference type="Pfam" id="PF14526">
    <property type="entry name" value="Cass2"/>
    <property type="match status" value="1"/>
</dbReference>
<dbReference type="Proteomes" id="UP000036834">
    <property type="component" value="Unassembled WGS sequence"/>
</dbReference>
<dbReference type="InterPro" id="IPR010499">
    <property type="entry name" value="AraC_E-bd"/>
</dbReference>
<name>A0A0K9Z0I5_9BACL</name>
<evidence type="ECO:0000313" key="5">
    <source>
        <dbReference type="EMBL" id="GED67875.1"/>
    </source>
</evidence>
<sequence>MDHYMRIQAAIDYVEEHLTEELPITDIAAQAHFSAFHFQRLFQAICGFGVQEYVRKRRLSEAAVLLQDSSKNILEIAVLYQYQSQEAFTRAFEKRFGMTPGKFRKSDVPLVYQPKMDFLTFRLKDKGEMKMNKPTIMMLDEILIMGRSFRTSLQDEIYFEEIPEFYHEFGRNHDFMRIPDKAAPDMSYGISCNFDDDGSFSFVVGEAVNKITDQVPEGFVTMTLPAGKYAEFKVHGSADQSQNIRRYIYGTWLPSSNYERREGPDFEVTDVCNSRYPEQMKMNIYIPLKS</sequence>
<dbReference type="PANTHER" id="PTHR47504:SF5">
    <property type="entry name" value="RIGHT ORIGIN-BINDING PROTEIN"/>
    <property type="match status" value="1"/>
</dbReference>
<evidence type="ECO:0000256" key="1">
    <source>
        <dbReference type="ARBA" id="ARBA00023015"/>
    </source>
</evidence>
<dbReference type="SUPFAM" id="SSF55136">
    <property type="entry name" value="Probable bacterial effector-binding domain"/>
    <property type="match status" value="1"/>
</dbReference>
<dbReference type="InterPro" id="IPR050959">
    <property type="entry name" value="MarA-like"/>
</dbReference>
<dbReference type="Pfam" id="PF12833">
    <property type="entry name" value="HTH_18"/>
    <property type="match status" value="1"/>
</dbReference>
<dbReference type="SUPFAM" id="SSF46689">
    <property type="entry name" value="Homeodomain-like"/>
    <property type="match status" value="2"/>
</dbReference>
<dbReference type="GO" id="GO:0043565">
    <property type="term" value="F:sequence-specific DNA binding"/>
    <property type="evidence" value="ECO:0007669"/>
    <property type="project" value="InterPro"/>
</dbReference>
<dbReference type="PRINTS" id="PR00032">
    <property type="entry name" value="HTHARAC"/>
</dbReference>
<keyword evidence="3" id="KW-0804">Transcription</keyword>
<dbReference type="InterPro" id="IPR018062">
    <property type="entry name" value="HTH_AraC-typ_CS"/>
</dbReference>
<evidence type="ECO:0000256" key="2">
    <source>
        <dbReference type="ARBA" id="ARBA00023125"/>
    </source>
</evidence>
<dbReference type="PANTHER" id="PTHR47504">
    <property type="entry name" value="RIGHT ORIGIN-BINDING PROTEIN"/>
    <property type="match status" value="1"/>
</dbReference>
<dbReference type="EMBL" id="LGIQ01000002">
    <property type="protein sequence ID" value="KNB74503.1"/>
    <property type="molecule type" value="Genomic_DNA"/>
</dbReference>
<proteinExistence type="predicted"/>
<dbReference type="PATRIC" id="fig|54915.3.peg.5575"/>
<reference evidence="5 8" key="3">
    <citation type="submission" date="2019-06" db="EMBL/GenBank/DDBJ databases">
        <title>Whole genome shotgun sequence of Brevibacillus reuszeri NBRC 15719.</title>
        <authorList>
            <person name="Hosoyama A."/>
            <person name="Uohara A."/>
            <person name="Ohji S."/>
            <person name="Ichikawa N."/>
        </authorList>
    </citation>
    <scope>NUCLEOTIDE SEQUENCE [LARGE SCALE GENOMIC DNA]</scope>
    <source>
        <strain evidence="5 8">NBRC 15719</strain>
    </source>
</reference>
<protein>
    <submittedName>
        <fullName evidence="5 6">Transcriptional regulator</fullName>
    </submittedName>
</protein>
<keyword evidence="2" id="KW-0238">DNA-binding</keyword>
<dbReference type="PROSITE" id="PS01124">
    <property type="entry name" value="HTH_ARAC_FAMILY_2"/>
    <property type="match status" value="1"/>
</dbReference>
<evidence type="ECO:0000256" key="3">
    <source>
        <dbReference type="ARBA" id="ARBA00023163"/>
    </source>
</evidence>
<evidence type="ECO:0000313" key="7">
    <source>
        <dbReference type="Proteomes" id="UP000036834"/>
    </source>
</evidence>
<reference evidence="7" key="1">
    <citation type="submission" date="2015-07" db="EMBL/GenBank/DDBJ databases">
        <title>Genome sequencing project for genomic taxonomy and phylogenomics of Bacillus-like bacteria.</title>
        <authorList>
            <person name="Liu B."/>
            <person name="Wang J."/>
            <person name="Zhu Y."/>
            <person name="Liu G."/>
            <person name="Chen Q."/>
            <person name="Chen Z."/>
            <person name="Lan J."/>
            <person name="Che J."/>
            <person name="Ge C."/>
            <person name="Shi H."/>
            <person name="Pan Z."/>
            <person name="Liu X."/>
        </authorList>
    </citation>
    <scope>NUCLEOTIDE SEQUENCE [LARGE SCALE GENOMIC DNA]</scope>
    <source>
        <strain evidence="7">DSM 9887</strain>
    </source>
</reference>
<dbReference type="RefSeq" id="WP_049736749.1">
    <property type="nucleotide sequence ID" value="NZ_BJON01000006.1"/>
</dbReference>
<evidence type="ECO:0000313" key="6">
    <source>
        <dbReference type="EMBL" id="KNB74503.1"/>
    </source>
</evidence>
<comment type="caution">
    <text evidence="6">The sequence shown here is derived from an EMBL/GenBank/DDBJ whole genome shotgun (WGS) entry which is preliminary data.</text>
</comment>
<organism evidence="6 7">
    <name type="scientific">Brevibacillus reuszeri</name>
    <dbReference type="NCBI Taxonomy" id="54915"/>
    <lineage>
        <taxon>Bacteria</taxon>
        <taxon>Bacillati</taxon>
        <taxon>Bacillota</taxon>
        <taxon>Bacilli</taxon>
        <taxon>Bacillales</taxon>
        <taxon>Paenibacillaceae</taxon>
        <taxon>Brevibacillus</taxon>
    </lineage>
</organism>
<dbReference type="GO" id="GO:0003700">
    <property type="term" value="F:DNA-binding transcription factor activity"/>
    <property type="evidence" value="ECO:0007669"/>
    <property type="project" value="InterPro"/>
</dbReference>